<dbReference type="AlphaFoldDB" id="A0AA40F5S6"/>
<gene>
    <name evidence="3" type="ORF">B0T18DRAFT_75843</name>
</gene>
<feature type="transmembrane region" description="Helical" evidence="2">
    <location>
        <begin position="12"/>
        <end position="32"/>
    </location>
</feature>
<dbReference type="Proteomes" id="UP001172155">
    <property type="component" value="Unassembled WGS sequence"/>
</dbReference>
<feature type="region of interest" description="Disordered" evidence="1">
    <location>
        <begin position="37"/>
        <end position="121"/>
    </location>
</feature>
<reference evidence="3" key="1">
    <citation type="submission" date="2023-06" db="EMBL/GenBank/DDBJ databases">
        <title>Genome-scale phylogeny and comparative genomics of the fungal order Sordariales.</title>
        <authorList>
            <consortium name="Lawrence Berkeley National Laboratory"/>
            <person name="Hensen N."/>
            <person name="Bonometti L."/>
            <person name="Westerberg I."/>
            <person name="Brannstrom I.O."/>
            <person name="Guillou S."/>
            <person name="Cros-Aarteil S."/>
            <person name="Calhoun S."/>
            <person name="Haridas S."/>
            <person name="Kuo A."/>
            <person name="Mondo S."/>
            <person name="Pangilinan J."/>
            <person name="Riley R."/>
            <person name="LaButti K."/>
            <person name="Andreopoulos B."/>
            <person name="Lipzen A."/>
            <person name="Chen C."/>
            <person name="Yanf M."/>
            <person name="Daum C."/>
            <person name="Ng V."/>
            <person name="Clum A."/>
            <person name="Steindorff A."/>
            <person name="Ohm R."/>
            <person name="Martin F."/>
            <person name="Silar P."/>
            <person name="Natvig D."/>
            <person name="Lalanne C."/>
            <person name="Gautier V."/>
            <person name="Ament-velasquez S.L."/>
            <person name="Kruys A."/>
            <person name="Hutchinson M.I."/>
            <person name="Powell A.J."/>
            <person name="Barry K."/>
            <person name="Miller A.N."/>
            <person name="Grigoriev I.V."/>
            <person name="Debuchy R."/>
            <person name="Gladieux P."/>
            <person name="Thoren M.H."/>
            <person name="Johannesson H."/>
        </authorList>
    </citation>
    <scope>NUCLEOTIDE SEQUENCE</scope>
    <source>
        <strain evidence="3">SMH3187-1</strain>
    </source>
</reference>
<keyword evidence="2" id="KW-0472">Membrane</keyword>
<evidence type="ECO:0000256" key="2">
    <source>
        <dbReference type="SAM" id="Phobius"/>
    </source>
</evidence>
<comment type="caution">
    <text evidence="3">The sequence shown here is derived from an EMBL/GenBank/DDBJ whole genome shotgun (WGS) entry which is preliminary data.</text>
</comment>
<name>A0AA40F5S6_9PEZI</name>
<keyword evidence="2" id="KW-1133">Transmembrane helix</keyword>
<protein>
    <submittedName>
        <fullName evidence="3">Uncharacterized protein</fullName>
    </submittedName>
</protein>
<feature type="compositionally biased region" description="Pro residues" evidence="1">
    <location>
        <begin position="61"/>
        <end position="72"/>
    </location>
</feature>
<feature type="compositionally biased region" description="Low complexity" evidence="1">
    <location>
        <begin position="73"/>
        <end position="86"/>
    </location>
</feature>
<proteinExistence type="predicted"/>
<dbReference type="EMBL" id="JAUKUD010000002">
    <property type="protein sequence ID" value="KAK0751718.1"/>
    <property type="molecule type" value="Genomic_DNA"/>
</dbReference>
<sequence>MSLANLTSVPPALPTMGALAVLLLLWTLNSFFRKRSASPNPQAIHPDFIPPPDHKAIPPRSHSPPEPTPPSTSHPSTDPPTKTSHPGPTVLLPWRASFSLVPPPSSNNTDDAKCRSSSVAARKGSVVPPVLDEECAGRGGMPLVSPRGRGGEEDLFGVGDHLWFPVDGEAGRKGRELSLSW</sequence>
<evidence type="ECO:0000313" key="3">
    <source>
        <dbReference type="EMBL" id="KAK0751718.1"/>
    </source>
</evidence>
<organism evidence="3 4">
    <name type="scientific">Schizothecium vesticola</name>
    <dbReference type="NCBI Taxonomy" id="314040"/>
    <lineage>
        <taxon>Eukaryota</taxon>
        <taxon>Fungi</taxon>
        <taxon>Dikarya</taxon>
        <taxon>Ascomycota</taxon>
        <taxon>Pezizomycotina</taxon>
        <taxon>Sordariomycetes</taxon>
        <taxon>Sordariomycetidae</taxon>
        <taxon>Sordariales</taxon>
        <taxon>Schizotheciaceae</taxon>
        <taxon>Schizothecium</taxon>
    </lineage>
</organism>
<keyword evidence="4" id="KW-1185">Reference proteome</keyword>
<accession>A0AA40F5S6</accession>
<evidence type="ECO:0000256" key="1">
    <source>
        <dbReference type="SAM" id="MobiDB-lite"/>
    </source>
</evidence>
<keyword evidence="2" id="KW-0812">Transmembrane</keyword>
<evidence type="ECO:0000313" key="4">
    <source>
        <dbReference type="Proteomes" id="UP001172155"/>
    </source>
</evidence>